<proteinExistence type="predicted"/>
<dbReference type="PANTHER" id="PTHR33099">
    <property type="entry name" value="FE2OG DIOXYGENASE DOMAIN-CONTAINING PROTEIN"/>
    <property type="match status" value="1"/>
</dbReference>
<evidence type="ECO:0000313" key="3">
    <source>
        <dbReference type="Proteomes" id="UP000594262"/>
    </source>
</evidence>
<organism evidence="2 3">
    <name type="scientific">Clytia hemisphaerica</name>
    <dbReference type="NCBI Taxonomy" id="252671"/>
    <lineage>
        <taxon>Eukaryota</taxon>
        <taxon>Metazoa</taxon>
        <taxon>Cnidaria</taxon>
        <taxon>Hydrozoa</taxon>
        <taxon>Hydroidolina</taxon>
        <taxon>Leptothecata</taxon>
        <taxon>Obeliida</taxon>
        <taxon>Clytiidae</taxon>
        <taxon>Clytia</taxon>
    </lineage>
</organism>
<dbReference type="Proteomes" id="UP000594262">
    <property type="component" value="Unplaced"/>
</dbReference>
<dbReference type="OrthoDB" id="6353950at2759"/>
<dbReference type="EnsemblMetazoa" id="CLYHEMT009963.1">
    <property type="protein sequence ID" value="CLYHEMP009963.1"/>
    <property type="gene ID" value="CLYHEMG009963"/>
</dbReference>
<evidence type="ECO:0000256" key="1">
    <source>
        <dbReference type="SAM" id="MobiDB-lite"/>
    </source>
</evidence>
<feature type="region of interest" description="Disordered" evidence="1">
    <location>
        <begin position="21"/>
        <end position="80"/>
    </location>
</feature>
<evidence type="ECO:0000313" key="2">
    <source>
        <dbReference type="EnsemblMetazoa" id="CLYHEMP009963.1"/>
    </source>
</evidence>
<keyword evidence="3" id="KW-1185">Reference proteome</keyword>
<reference evidence="2" key="1">
    <citation type="submission" date="2021-01" db="UniProtKB">
        <authorList>
            <consortium name="EnsemblMetazoa"/>
        </authorList>
    </citation>
    <scope>IDENTIFICATION</scope>
</reference>
<sequence length="1106" mass="128644">MYCFHLLKDRTIHRFTQKSNFGMVDSSDSESNEDPSSNEEFEESEESEETEDDYSIMDDDDLSDGENNNDLASYSDEEENEDKCPAMDTLQCLLCSVKHYPVKFAIHGIIDKIHLPCLNIKNIGPIHLPLCESQAQMIISGDLTDSSKMLNYKEFPKDEYTFENPKFDLTIQSIFEKVKEKFGFEIDFFLHELVISGKGNQFSRNFNDVEENQFGTLIVQLPSLFTGNNVTIHHGKETETINFDRKESQSEIIYTAFHSNCKYKMTPLKSGYRLVLFYKLTSIDSTERFKLLEESSKVKQEIAGTLSELNKSRRKHFGIMLENKYPTSPYKCDNDYSLKGRDLCVKNMLQSANEILPKEEQYVFHVTNFNGGSEKKIGLFNGSALLSPKKLWDSTGLSLNMQNDILSSSLQNHERLRDRDYGCSRYFILAIPSNRHFECLCHSKSPTQCLQFLSDEVDHTSPQFKLYLKNLLNTYPSEMFTKNTGKALLDLVVKAKDVEIVLLYFDKIIAHCYNFSETIYGLPENAESQIAEMLKFVPWEEIKDVVENVIETFGFNQYYNWMTVFFQCEIFDIAHKVIELTLKIDLSVSSTQANYRSLWNWIFNSVIIYKELSTCWLDDITECVIISSDLQLLHLLCDKLLSNKPAKLAAAFNRFINCIKAEKLSSSNASTISSFVKLTLHDPAIFKEQLETLFDHLWLYDKDQRIIQDVFLHLMKMEDRDYIQTEGFKMIFNRYFDRLLENAAKIDRLGCFAELVFMANTSNMECYIKKYLEKCRTVSTPVSLFMVIKSIFRFTEKEKHPKYIGMIDDLVKIIIPLIKGNEKKNGEGEKYMLCNLTVSLCCHGDTFTCQVDEIFSNQYFKSLFERFTLQLIEDLEEIQLPKTESKNLNKLLRLILSGVQKSLQHLREGKKPVLNYKSVLAFTKILFSENHFGDIALEFLSFRELQFSTVGLMTKEKGSNIVQRMICDLEKRFSGKDSYGELMLTRVRNLLFLKDEGYSEFAWRIPNARFPNRDVEDFLRSNEVVFTYQLQQQDISTVKRYLHVTSGSRDDFNGIVRPSGEGCVEMILQKDFNVYEKAKKRYFDFMIELNNLKLKLKSYPRVFRKL</sequence>
<feature type="compositionally biased region" description="Acidic residues" evidence="1">
    <location>
        <begin position="27"/>
        <end position="64"/>
    </location>
</feature>
<protein>
    <submittedName>
        <fullName evidence="2">Uncharacterized protein</fullName>
    </submittedName>
</protein>
<name>A0A7M5VEE2_9CNID</name>
<accession>A0A7M5VEE2</accession>
<dbReference type="AlphaFoldDB" id="A0A7M5VEE2"/>
<dbReference type="PANTHER" id="PTHR33099:SF13">
    <property type="entry name" value="F-BOX DOMAIN-CONTAINING PROTEIN-RELATED"/>
    <property type="match status" value="1"/>
</dbReference>